<keyword evidence="7" id="KW-1015">Disulfide bond</keyword>
<dbReference type="GO" id="GO:0005615">
    <property type="term" value="C:extracellular space"/>
    <property type="evidence" value="ECO:0007669"/>
    <property type="project" value="TreeGrafter"/>
</dbReference>
<protein>
    <recommendedName>
        <fullName evidence="8">Glycoprotein hormone subunit beta domain-containing protein</fullName>
    </recommendedName>
</protein>
<name>A0A8C7MC49_ONCKI</name>
<dbReference type="Ensembl" id="ENSOKIT00005045262.1">
    <property type="protein sequence ID" value="ENSOKIP00005042941.1"/>
    <property type="gene ID" value="ENSOKIG00005017998.1"/>
</dbReference>
<dbReference type="Gene3D" id="2.10.90.10">
    <property type="entry name" value="Cystine-knot cytokines"/>
    <property type="match status" value="1"/>
</dbReference>
<dbReference type="InterPro" id="IPR029034">
    <property type="entry name" value="Cystine-knot_cytokine"/>
</dbReference>
<dbReference type="SMART" id="SM00068">
    <property type="entry name" value="GHB"/>
    <property type="match status" value="1"/>
</dbReference>
<evidence type="ECO:0000256" key="7">
    <source>
        <dbReference type="ARBA" id="ARBA00023157"/>
    </source>
</evidence>
<comment type="function">
    <text evidence="1">Involved in gametogenesis and steroidogenesis.</text>
</comment>
<sequence length="123" mass="13874">NKGKIKIKIKKNSYYNYSHIISNLHCTISNGSLTQPCQPINHTVSLEKEGCPNVPSHSNPYLSRFSTVYLHVCTYRDVPYETIRLPDCPPWVDPCVTYPVALSCDCTCSQTSDCTIESLQPDF</sequence>
<reference evidence="9" key="1">
    <citation type="submission" date="2025-08" db="UniProtKB">
        <authorList>
            <consortium name="Ensembl"/>
        </authorList>
    </citation>
    <scope>IDENTIFICATION</scope>
</reference>
<dbReference type="GO" id="GO:0007186">
    <property type="term" value="P:G protein-coupled receptor signaling pathway"/>
    <property type="evidence" value="ECO:0007669"/>
    <property type="project" value="TreeGrafter"/>
</dbReference>
<evidence type="ECO:0000256" key="2">
    <source>
        <dbReference type="ARBA" id="ARBA00004613"/>
    </source>
</evidence>
<feature type="domain" description="Glycoprotein hormone subunit beta" evidence="8">
    <location>
        <begin position="35"/>
        <end position="122"/>
    </location>
</feature>
<comment type="subunit">
    <text evidence="4">Heterodimer of an alpha and a beta chain.</text>
</comment>
<dbReference type="Proteomes" id="UP000694557">
    <property type="component" value="Unassembled WGS sequence"/>
</dbReference>
<comment type="subcellular location">
    <subcellularLocation>
        <location evidence="2">Secreted</location>
    </subcellularLocation>
</comment>
<dbReference type="GeneTree" id="ENSGT00940000161285"/>
<evidence type="ECO:0000313" key="10">
    <source>
        <dbReference type="Proteomes" id="UP000694557"/>
    </source>
</evidence>
<comment type="similarity">
    <text evidence="3">Belongs to the glycoprotein hormones subunit beta family.</text>
</comment>
<dbReference type="PANTHER" id="PTHR11515:SF11">
    <property type="entry name" value="LUTROPIN SUBUNIT BETA"/>
    <property type="match status" value="1"/>
</dbReference>
<dbReference type="InterPro" id="IPR001545">
    <property type="entry name" value="Gonadotropin_bsu"/>
</dbReference>
<evidence type="ECO:0000256" key="5">
    <source>
        <dbReference type="ARBA" id="ARBA00022525"/>
    </source>
</evidence>
<keyword evidence="10" id="KW-1185">Reference proteome</keyword>
<proteinExistence type="inferred from homology"/>
<dbReference type="CDD" id="cd00069">
    <property type="entry name" value="GHB_like"/>
    <property type="match status" value="1"/>
</dbReference>
<evidence type="ECO:0000313" key="9">
    <source>
        <dbReference type="Ensembl" id="ENSOKIP00005042941.1"/>
    </source>
</evidence>
<keyword evidence="6" id="KW-0372">Hormone</keyword>
<dbReference type="PANTHER" id="PTHR11515">
    <property type="entry name" value="GLYCOPROTEIN HORMONE BETA CHAIN"/>
    <property type="match status" value="1"/>
</dbReference>
<reference evidence="9" key="2">
    <citation type="submission" date="2025-09" db="UniProtKB">
        <authorList>
            <consortium name="Ensembl"/>
        </authorList>
    </citation>
    <scope>IDENTIFICATION</scope>
</reference>
<dbReference type="InterPro" id="IPR006208">
    <property type="entry name" value="Glyco_hormone_CN"/>
</dbReference>
<evidence type="ECO:0000256" key="3">
    <source>
        <dbReference type="ARBA" id="ARBA00006552"/>
    </source>
</evidence>
<organism evidence="9 10">
    <name type="scientific">Oncorhynchus kisutch</name>
    <name type="common">Coho salmon</name>
    <name type="synonym">Salmo kisutch</name>
    <dbReference type="NCBI Taxonomy" id="8019"/>
    <lineage>
        <taxon>Eukaryota</taxon>
        <taxon>Metazoa</taxon>
        <taxon>Chordata</taxon>
        <taxon>Craniata</taxon>
        <taxon>Vertebrata</taxon>
        <taxon>Euteleostomi</taxon>
        <taxon>Actinopterygii</taxon>
        <taxon>Neopterygii</taxon>
        <taxon>Teleostei</taxon>
        <taxon>Protacanthopterygii</taxon>
        <taxon>Salmoniformes</taxon>
        <taxon>Salmonidae</taxon>
        <taxon>Salmoninae</taxon>
        <taxon>Oncorhynchus</taxon>
    </lineage>
</organism>
<dbReference type="AlphaFoldDB" id="A0A8C7MC49"/>
<evidence type="ECO:0000256" key="6">
    <source>
        <dbReference type="ARBA" id="ARBA00022702"/>
    </source>
</evidence>
<dbReference type="GO" id="GO:0005737">
    <property type="term" value="C:cytoplasm"/>
    <property type="evidence" value="ECO:0007669"/>
    <property type="project" value="TreeGrafter"/>
</dbReference>
<evidence type="ECO:0000256" key="1">
    <source>
        <dbReference type="ARBA" id="ARBA00003920"/>
    </source>
</evidence>
<dbReference type="SUPFAM" id="SSF57501">
    <property type="entry name" value="Cystine-knot cytokines"/>
    <property type="match status" value="1"/>
</dbReference>
<accession>A0A8C7MC49</accession>
<evidence type="ECO:0000259" key="8">
    <source>
        <dbReference type="Pfam" id="PF00007"/>
    </source>
</evidence>
<dbReference type="GO" id="GO:0005179">
    <property type="term" value="F:hormone activity"/>
    <property type="evidence" value="ECO:0007669"/>
    <property type="project" value="UniProtKB-KW"/>
</dbReference>
<keyword evidence="5" id="KW-0964">Secreted</keyword>
<dbReference type="Pfam" id="PF00007">
    <property type="entry name" value="Cys_knot"/>
    <property type="match status" value="1"/>
</dbReference>
<evidence type="ECO:0000256" key="4">
    <source>
        <dbReference type="ARBA" id="ARBA00011870"/>
    </source>
</evidence>